<dbReference type="Pfam" id="PF00181">
    <property type="entry name" value="Ribosomal_L2_N"/>
    <property type="match status" value="1"/>
</dbReference>
<name>A0A0N4VYZ6_HAEPC</name>
<evidence type="ECO:0000313" key="7">
    <source>
        <dbReference type="WBParaSite" id="HPLM_0000251701-mRNA-1"/>
    </source>
</evidence>
<dbReference type="InterPro" id="IPR008991">
    <property type="entry name" value="Translation_prot_SH3-like_sf"/>
</dbReference>
<dbReference type="PANTHER" id="PTHR13691:SF73">
    <property type="entry name" value="LARGE RIBOSOMAL SUBUNIT PROTEIN UL2M"/>
    <property type="match status" value="1"/>
</dbReference>
<dbReference type="SUPFAM" id="SSF50104">
    <property type="entry name" value="Translation proteins SH3-like domain"/>
    <property type="match status" value="1"/>
</dbReference>
<evidence type="ECO:0000256" key="1">
    <source>
        <dbReference type="ARBA" id="ARBA00005636"/>
    </source>
</evidence>
<evidence type="ECO:0000256" key="2">
    <source>
        <dbReference type="ARBA" id="ARBA00022980"/>
    </source>
</evidence>
<dbReference type="GO" id="GO:0003723">
    <property type="term" value="F:RNA binding"/>
    <property type="evidence" value="ECO:0007669"/>
    <property type="project" value="TreeGrafter"/>
</dbReference>
<keyword evidence="6" id="KW-1185">Reference proteome</keyword>
<dbReference type="SUPFAM" id="SSF50249">
    <property type="entry name" value="Nucleic acid-binding proteins"/>
    <property type="match status" value="1"/>
</dbReference>
<reference evidence="5 6" key="2">
    <citation type="submission" date="2018-11" db="EMBL/GenBank/DDBJ databases">
        <authorList>
            <consortium name="Pathogen Informatics"/>
        </authorList>
    </citation>
    <scope>NUCLEOTIDE SEQUENCE [LARGE SCALE GENOMIC DNA]</scope>
    <source>
        <strain evidence="5 6">MHpl1</strain>
    </source>
</reference>
<comment type="similarity">
    <text evidence="1">Belongs to the universal ribosomal protein uL2 family.</text>
</comment>
<accession>A0A0N4VYZ6</accession>
<proteinExistence type="inferred from homology"/>
<evidence type="ECO:0000313" key="5">
    <source>
        <dbReference type="EMBL" id="VDO15205.1"/>
    </source>
</evidence>
<dbReference type="EMBL" id="UZAF01005363">
    <property type="protein sequence ID" value="VDO15205.1"/>
    <property type="molecule type" value="Genomic_DNA"/>
</dbReference>
<protein>
    <submittedName>
        <fullName evidence="7">Ribosomal_L2 domain-containing protein</fullName>
    </submittedName>
</protein>
<dbReference type="GO" id="GO:0032543">
    <property type="term" value="P:mitochondrial translation"/>
    <property type="evidence" value="ECO:0007669"/>
    <property type="project" value="TreeGrafter"/>
</dbReference>
<dbReference type="InterPro" id="IPR012340">
    <property type="entry name" value="NA-bd_OB-fold"/>
</dbReference>
<feature type="domain" description="Large ribosomal subunit protein uL2 RNA-binding" evidence="4">
    <location>
        <begin position="15"/>
        <end position="80"/>
    </location>
</feature>
<dbReference type="AlphaFoldDB" id="A0A0N4VYZ6"/>
<dbReference type="GO" id="GO:0005762">
    <property type="term" value="C:mitochondrial large ribosomal subunit"/>
    <property type="evidence" value="ECO:0007669"/>
    <property type="project" value="TreeGrafter"/>
</dbReference>
<dbReference type="PANTHER" id="PTHR13691">
    <property type="entry name" value="RIBOSOMAL PROTEIN L2"/>
    <property type="match status" value="1"/>
</dbReference>
<dbReference type="Gene3D" id="2.30.30.30">
    <property type="match status" value="1"/>
</dbReference>
<evidence type="ECO:0000313" key="6">
    <source>
        <dbReference type="Proteomes" id="UP000268014"/>
    </source>
</evidence>
<evidence type="ECO:0000259" key="4">
    <source>
        <dbReference type="SMART" id="SM01383"/>
    </source>
</evidence>
<gene>
    <name evidence="5" type="ORF">HPLM_LOCUS2514</name>
</gene>
<dbReference type="Gene3D" id="2.40.50.140">
    <property type="entry name" value="Nucleic acid-binding proteins"/>
    <property type="match status" value="1"/>
</dbReference>
<dbReference type="InterPro" id="IPR022666">
    <property type="entry name" value="Ribosomal_uL2_RNA-bd_dom"/>
</dbReference>
<reference evidence="7" key="1">
    <citation type="submission" date="2017-02" db="UniProtKB">
        <authorList>
            <consortium name="WormBaseParasite"/>
        </authorList>
    </citation>
    <scope>IDENTIFICATION</scope>
</reference>
<dbReference type="InterPro" id="IPR014722">
    <property type="entry name" value="Rib_uL2_dom2"/>
</dbReference>
<dbReference type="InterPro" id="IPR002171">
    <property type="entry name" value="Ribosomal_uL2"/>
</dbReference>
<keyword evidence="3" id="KW-0687">Ribonucleoprotein</keyword>
<dbReference type="WBParaSite" id="HPLM_0000251701-mRNA-1">
    <property type="protein sequence ID" value="HPLM_0000251701-mRNA-1"/>
    <property type="gene ID" value="HPLM_0000251701"/>
</dbReference>
<dbReference type="OrthoDB" id="268576at2759"/>
<dbReference type="STRING" id="6290.A0A0N4VYZ6"/>
<dbReference type="SMART" id="SM01383">
    <property type="entry name" value="Ribosomal_L2"/>
    <property type="match status" value="1"/>
</dbReference>
<dbReference type="GO" id="GO:0003735">
    <property type="term" value="F:structural constituent of ribosome"/>
    <property type="evidence" value="ECO:0007669"/>
    <property type="project" value="InterPro"/>
</dbReference>
<keyword evidence="2" id="KW-0689">Ribosomal protein</keyword>
<sequence>DCNYFESCVLYKFFLIFRADLKLISVFRGPTEPGKTYDERVLEVRRDPNRTSHIALVAGTEGKRWILATENMKAGDIISTTCYIPENPVIGVEGNSYPVGSLVAGTLVNSIERFPTLIEYLDSDVFVVKAGTAATIVRHQGDFTVIRVKELFLISLLNGADILQ</sequence>
<organism evidence="7">
    <name type="scientific">Haemonchus placei</name>
    <name type="common">Barber's pole worm</name>
    <dbReference type="NCBI Taxonomy" id="6290"/>
    <lineage>
        <taxon>Eukaryota</taxon>
        <taxon>Metazoa</taxon>
        <taxon>Ecdysozoa</taxon>
        <taxon>Nematoda</taxon>
        <taxon>Chromadorea</taxon>
        <taxon>Rhabditida</taxon>
        <taxon>Rhabditina</taxon>
        <taxon>Rhabditomorpha</taxon>
        <taxon>Strongyloidea</taxon>
        <taxon>Trichostrongylidae</taxon>
        <taxon>Haemonchus</taxon>
    </lineage>
</organism>
<evidence type="ECO:0000256" key="3">
    <source>
        <dbReference type="ARBA" id="ARBA00023274"/>
    </source>
</evidence>
<dbReference type="Proteomes" id="UP000268014">
    <property type="component" value="Unassembled WGS sequence"/>
</dbReference>